<evidence type="ECO:0000313" key="3">
    <source>
        <dbReference type="Proteomes" id="UP000054270"/>
    </source>
</evidence>
<feature type="transmembrane region" description="Helical" evidence="1">
    <location>
        <begin position="105"/>
        <end position="128"/>
    </location>
</feature>
<sequence>MAARAIEVLFLSLAPRLYTLRALIISSLLIISVNIEWTLFWPVKPFHAGFWIALYAVIAVHHIISTFKWPILYGALELPFLITEVMGAGYYARTILLQSWIPESLVFQAVLAWLVVGTLSLTICFRVADIIYSKGRSLLRPFDIISHESKSARANSLKKGWMSTFYLLFGRSIWRENFVGETGPIRAVRGILAIVVLSAVLFYTLLNVIFAPVKETALSPVKSFRITGFTPDDLLENINSPAWTVTYALHLQTSLINGTKLDSLIPRDIFFSAVNVTAVWPADIFAINDSLSGSPLPVCHQHHRLDVNRDPIYFYHCPPVILTSALFLPDLVISVDFGPLISGLSGLVQTSSRIQLPLVIGLSNEIKDDLTHTVPVTIIPGVNMAASYIVAVRQVFINGALAAFGIFDAAVRTFWLPLIIAFYPDPTATFIGGNLSSLNVFVQDNYGELNFIQDYREHSVIDGLASVGGLWTAFGGIFAILFGASMLHTFYGSKPLSIFGIAHKFQAETMKKQCLEKYPQILKENRSPEHRGLLSLLRDHLINLDFVDDEKADPIVLEDQDKEADVESALLAVASAQI</sequence>
<dbReference type="Proteomes" id="UP000054270">
    <property type="component" value="Unassembled WGS sequence"/>
</dbReference>
<evidence type="ECO:0000313" key="2">
    <source>
        <dbReference type="EMBL" id="KJA20356.1"/>
    </source>
</evidence>
<feature type="transmembrane region" description="Helical" evidence="1">
    <location>
        <begin position="20"/>
        <end position="40"/>
    </location>
</feature>
<feature type="transmembrane region" description="Helical" evidence="1">
    <location>
        <begin position="46"/>
        <end position="64"/>
    </location>
</feature>
<keyword evidence="1" id="KW-0812">Transmembrane</keyword>
<keyword evidence="3" id="KW-1185">Reference proteome</keyword>
<evidence type="ECO:0000256" key="1">
    <source>
        <dbReference type="SAM" id="Phobius"/>
    </source>
</evidence>
<feature type="transmembrane region" description="Helical" evidence="1">
    <location>
        <begin position="71"/>
        <end position="93"/>
    </location>
</feature>
<dbReference type="EMBL" id="KN817568">
    <property type="protein sequence ID" value="KJA20356.1"/>
    <property type="molecule type" value="Genomic_DNA"/>
</dbReference>
<keyword evidence="1" id="KW-0472">Membrane</keyword>
<dbReference type="OrthoDB" id="3227921at2759"/>
<feature type="transmembrane region" description="Helical" evidence="1">
    <location>
        <begin position="191"/>
        <end position="213"/>
    </location>
</feature>
<gene>
    <name evidence="2" type="ORF">HYPSUDRAFT_1092600</name>
</gene>
<keyword evidence="1" id="KW-1133">Transmembrane helix</keyword>
<organism evidence="2 3">
    <name type="scientific">Hypholoma sublateritium (strain FD-334 SS-4)</name>
    <dbReference type="NCBI Taxonomy" id="945553"/>
    <lineage>
        <taxon>Eukaryota</taxon>
        <taxon>Fungi</taxon>
        <taxon>Dikarya</taxon>
        <taxon>Basidiomycota</taxon>
        <taxon>Agaricomycotina</taxon>
        <taxon>Agaricomycetes</taxon>
        <taxon>Agaricomycetidae</taxon>
        <taxon>Agaricales</taxon>
        <taxon>Agaricineae</taxon>
        <taxon>Strophariaceae</taxon>
        <taxon>Hypholoma</taxon>
    </lineage>
</organism>
<name>A0A0D2NUX7_HYPSF</name>
<feature type="transmembrane region" description="Helical" evidence="1">
    <location>
        <begin position="469"/>
        <end position="491"/>
    </location>
</feature>
<reference evidence="3" key="1">
    <citation type="submission" date="2014-04" db="EMBL/GenBank/DDBJ databases">
        <title>Evolutionary Origins and Diversification of the Mycorrhizal Mutualists.</title>
        <authorList>
            <consortium name="DOE Joint Genome Institute"/>
            <consortium name="Mycorrhizal Genomics Consortium"/>
            <person name="Kohler A."/>
            <person name="Kuo A."/>
            <person name="Nagy L.G."/>
            <person name="Floudas D."/>
            <person name="Copeland A."/>
            <person name="Barry K.W."/>
            <person name="Cichocki N."/>
            <person name="Veneault-Fourrey C."/>
            <person name="LaButti K."/>
            <person name="Lindquist E.A."/>
            <person name="Lipzen A."/>
            <person name="Lundell T."/>
            <person name="Morin E."/>
            <person name="Murat C."/>
            <person name="Riley R."/>
            <person name="Ohm R."/>
            <person name="Sun H."/>
            <person name="Tunlid A."/>
            <person name="Henrissat B."/>
            <person name="Grigoriev I.V."/>
            <person name="Hibbett D.S."/>
            <person name="Martin F."/>
        </authorList>
    </citation>
    <scope>NUCLEOTIDE SEQUENCE [LARGE SCALE GENOMIC DNA]</scope>
    <source>
        <strain evidence="3">FD-334 SS-4</strain>
    </source>
</reference>
<protein>
    <submittedName>
        <fullName evidence="2">Uncharacterized protein</fullName>
    </submittedName>
</protein>
<dbReference type="AlphaFoldDB" id="A0A0D2NUX7"/>
<accession>A0A0D2NUX7</accession>
<proteinExistence type="predicted"/>